<dbReference type="SUPFAM" id="SSF48403">
    <property type="entry name" value="Ankyrin repeat"/>
    <property type="match status" value="1"/>
</dbReference>
<evidence type="ECO:0000256" key="4">
    <source>
        <dbReference type="PROSITE-ProRule" id="PRU00134"/>
    </source>
</evidence>
<dbReference type="Gene3D" id="1.25.40.20">
    <property type="entry name" value="Ankyrin repeat-containing domain"/>
    <property type="match status" value="1"/>
</dbReference>
<dbReference type="EMBL" id="BLLK01000020">
    <property type="protein sequence ID" value="GFH44948.1"/>
    <property type="molecule type" value="Genomic_DNA"/>
</dbReference>
<dbReference type="InterPro" id="IPR002893">
    <property type="entry name" value="Znf_MYND"/>
</dbReference>
<proteinExistence type="predicted"/>
<dbReference type="InterPro" id="IPR036770">
    <property type="entry name" value="Ankyrin_rpt-contain_sf"/>
</dbReference>
<dbReference type="SUPFAM" id="SSF144232">
    <property type="entry name" value="HIT/MYND zinc finger-like"/>
    <property type="match status" value="1"/>
</dbReference>
<keyword evidence="7" id="KW-1185">Reference proteome</keyword>
<sequence length="547" mass="61144">MGKKSKKKPFKPNAISEAWKSVSEQGMRESFSQMDMMDSMSLADQKKLMRNKLIEMGTDCKKNDKDPYGNGDQHIIKNRNLRDSARELYSIGGDIHAHLTNMESESVVAPLWKLCVVGEPLSVKKMIHDCKSEEIVPSRNLDLIHLLEHRETSMRLSPLLGIVSAGKNLMVPNGMANHEETAKILLQNGANPYAQDVLGKTVVHYGAGGMATKMTLNVVEMCIEAAKSHHMFGYEVELFGLKAESWNGKRGIVGGFDPDTGRRTVFIEGKPVKTKLENLRLIDDSIKPMTPLTDVRDRMGQVSLLEVIMQNRDDVAEFLLEKHNTDIHTKDADGISAFSMCQGMGRFQSSVAQMIMDTASKRGSRQAKAKQKEAHTKCAFCNKELGETGGAKCSACKKARYCDRECQVAHWKEGHKNECQLASSGVKLDKPKNNGMYSARVSLQSGGTTKPSNNAAQGYKKPRGIRANEKFYIKLQCCNDSQPIMVYDESRYCEFFIDPGTSGFKEIVREIRKEKTWSGMKTFMKASFDENGDCTVYPASATPRFKW</sequence>
<name>A0AAD3CFL0_9STRA</name>
<dbReference type="Pfam" id="PF01753">
    <property type="entry name" value="zf-MYND"/>
    <property type="match status" value="1"/>
</dbReference>
<evidence type="ECO:0000256" key="3">
    <source>
        <dbReference type="ARBA" id="ARBA00022833"/>
    </source>
</evidence>
<keyword evidence="1" id="KW-0479">Metal-binding</keyword>
<accession>A0AAD3CFL0</accession>
<dbReference type="Gene3D" id="6.10.140.2220">
    <property type="match status" value="1"/>
</dbReference>
<dbReference type="GO" id="GO:0008270">
    <property type="term" value="F:zinc ion binding"/>
    <property type="evidence" value="ECO:0007669"/>
    <property type="project" value="UniProtKB-KW"/>
</dbReference>
<evidence type="ECO:0000313" key="7">
    <source>
        <dbReference type="Proteomes" id="UP001054902"/>
    </source>
</evidence>
<evidence type="ECO:0000259" key="5">
    <source>
        <dbReference type="PROSITE" id="PS50865"/>
    </source>
</evidence>
<dbReference type="Proteomes" id="UP001054902">
    <property type="component" value="Unassembled WGS sequence"/>
</dbReference>
<keyword evidence="3" id="KW-0862">Zinc</keyword>
<protein>
    <recommendedName>
        <fullName evidence="5">MYND-type domain-containing protein</fullName>
    </recommendedName>
</protein>
<keyword evidence="2 4" id="KW-0863">Zinc-finger</keyword>
<evidence type="ECO:0000313" key="6">
    <source>
        <dbReference type="EMBL" id="GFH44948.1"/>
    </source>
</evidence>
<reference evidence="6 7" key="1">
    <citation type="journal article" date="2021" name="Sci. Rep.">
        <title>The genome of the diatom Chaetoceros tenuissimus carries an ancient integrated fragment of an extant virus.</title>
        <authorList>
            <person name="Hongo Y."/>
            <person name="Kimura K."/>
            <person name="Takaki Y."/>
            <person name="Yoshida Y."/>
            <person name="Baba S."/>
            <person name="Kobayashi G."/>
            <person name="Nagasaki K."/>
            <person name="Hano T."/>
            <person name="Tomaru Y."/>
        </authorList>
    </citation>
    <scope>NUCLEOTIDE SEQUENCE [LARGE SCALE GENOMIC DNA]</scope>
    <source>
        <strain evidence="6 7">NIES-3715</strain>
    </source>
</reference>
<dbReference type="AlphaFoldDB" id="A0AAD3CFL0"/>
<organism evidence="6 7">
    <name type="scientific">Chaetoceros tenuissimus</name>
    <dbReference type="NCBI Taxonomy" id="426638"/>
    <lineage>
        <taxon>Eukaryota</taxon>
        <taxon>Sar</taxon>
        <taxon>Stramenopiles</taxon>
        <taxon>Ochrophyta</taxon>
        <taxon>Bacillariophyta</taxon>
        <taxon>Coscinodiscophyceae</taxon>
        <taxon>Chaetocerotophycidae</taxon>
        <taxon>Chaetocerotales</taxon>
        <taxon>Chaetocerotaceae</taxon>
        <taxon>Chaetoceros</taxon>
    </lineage>
</organism>
<feature type="domain" description="MYND-type" evidence="5">
    <location>
        <begin position="378"/>
        <end position="419"/>
    </location>
</feature>
<evidence type="ECO:0000256" key="2">
    <source>
        <dbReference type="ARBA" id="ARBA00022771"/>
    </source>
</evidence>
<comment type="caution">
    <text evidence="6">The sequence shown here is derived from an EMBL/GenBank/DDBJ whole genome shotgun (WGS) entry which is preliminary data.</text>
</comment>
<dbReference type="PROSITE" id="PS50865">
    <property type="entry name" value="ZF_MYND_2"/>
    <property type="match status" value="1"/>
</dbReference>
<evidence type="ECO:0000256" key="1">
    <source>
        <dbReference type="ARBA" id="ARBA00022723"/>
    </source>
</evidence>
<gene>
    <name evidence="6" type="ORF">CTEN210_01422</name>
</gene>